<name>A0A2K9DRM1_9MICO</name>
<gene>
    <name evidence="4" type="ORF">CXR34_02275</name>
</gene>
<dbReference type="AlphaFoldDB" id="A0A2K9DRM1"/>
<feature type="domain" description="Peptidase S11 D-alanyl-D-alanine carboxypeptidase A N-terminal" evidence="3">
    <location>
        <begin position="153"/>
        <end position="332"/>
    </location>
</feature>
<dbReference type="KEGG" id="mhos:CXR34_02275"/>
<evidence type="ECO:0000313" key="4">
    <source>
        <dbReference type="EMBL" id="AUG31058.1"/>
    </source>
</evidence>
<evidence type="ECO:0000259" key="3">
    <source>
        <dbReference type="Pfam" id="PF00768"/>
    </source>
</evidence>
<organism evidence="4 5">
    <name type="scientific">Microbacterium hominis</name>
    <dbReference type="NCBI Taxonomy" id="162426"/>
    <lineage>
        <taxon>Bacteria</taxon>
        <taxon>Bacillati</taxon>
        <taxon>Actinomycetota</taxon>
        <taxon>Actinomycetes</taxon>
        <taxon>Micrococcales</taxon>
        <taxon>Microbacteriaceae</taxon>
        <taxon>Microbacterium</taxon>
    </lineage>
</organism>
<dbReference type="Proteomes" id="UP000233276">
    <property type="component" value="Chromosome"/>
</dbReference>
<dbReference type="Gene3D" id="3.40.710.10">
    <property type="entry name" value="DD-peptidase/beta-lactamase superfamily"/>
    <property type="match status" value="1"/>
</dbReference>
<proteinExistence type="predicted"/>
<dbReference type="GO" id="GO:0009002">
    <property type="term" value="F:serine-type D-Ala-D-Ala carboxypeptidase activity"/>
    <property type="evidence" value="ECO:0007669"/>
    <property type="project" value="InterPro"/>
</dbReference>
<dbReference type="EMBL" id="CP025299">
    <property type="protein sequence ID" value="AUG31058.1"/>
    <property type="molecule type" value="Genomic_DNA"/>
</dbReference>
<keyword evidence="2" id="KW-0812">Transmembrane</keyword>
<evidence type="ECO:0000313" key="5">
    <source>
        <dbReference type="Proteomes" id="UP000233276"/>
    </source>
</evidence>
<dbReference type="Pfam" id="PF00768">
    <property type="entry name" value="Peptidase_S11"/>
    <property type="match status" value="1"/>
</dbReference>
<evidence type="ECO:0000256" key="2">
    <source>
        <dbReference type="SAM" id="Phobius"/>
    </source>
</evidence>
<dbReference type="InterPro" id="IPR012338">
    <property type="entry name" value="Beta-lactam/transpept-like"/>
</dbReference>
<keyword evidence="4" id="KW-0378">Hydrolase</keyword>
<feature type="transmembrane region" description="Helical" evidence="2">
    <location>
        <begin position="85"/>
        <end position="111"/>
    </location>
</feature>
<dbReference type="SUPFAM" id="SSF56601">
    <property type="entry name" value="beta-lactamase/transpeptidase-like"/>
    <property type="match status" value="1"/>
</dbReference>
<sequence>MVVRSSIAATGYVGRVTSDDAPPPSRRALRESTAPTDIVIVRGRDGRQALGWLDDTTVTGTLAVANTAPAPDLLTRRPRRSPLRAGVIAPILTTIAVAGAYAAATLLWPLWAVTPTVRAIDPDGPGSPATAVAWPTEGAGAVGVGGIDAVAASSDAAVSMASISKLVTVLMILDEMPLNVGEQGREFAFTSRDRSTYYDYLANDESALDVPVGGSLTEYQMLQGILIGSAGNYTDRLAGTIWPTDEVFSAAARAWLDRHGLPGITLAEPTGIDPANAADPAALIALARIALAHPVVAEIVRTRTVELPGAGEVTNTNDLLADPAVVGLKTGSLAGFYNLLAAKDVTVGAVTVRVYATALGQSSDEARDQETARLLADVAAEVAAPRTLPAGTLAGVVSTAWGATANIVTDADAAVILWNGAASTVTTDLDLGAARTVDAAVGEVRVTGPLDAATVGVHLTADIPDPDAWWRLTHPLQLWGLAD</sequence>
<evidence type="ECO:0000256" key="1">
    <source>
        <dbReference type="SAM" id="MobiDB-lite"/>
    </source>
</evidence>
<reference evidence="4 5" key="1">
    <citation type="submission" date="2017-12" db="EMBL/GenBank/DDBJ databases">
        <title>Isolation and characterization of estrogens degradatiion strain Microbacterium hominis SJTG1.</title>
        <authorList>
            <person name="Xiong W."/>
            <person name="Yin C."/>
            <person name="Zheng D."/>
            <person name="Liang R."/>
        </authorList>
    </citation>
    <scope>NUCLEOTIDE SEQUENCE [LARGE SCALE GENOMIC DNA]</scope>
    <source>
        <strain evidence="4 5">SJTG1</strain>
    </source>
</reference>
<keyword evidence="4" id="KW-0645">Protease</keyword>
<feature type="region of interest" description="Disordered" evidence="1">
    <location>
        <begin position="14"/>
        <end position="33"/>
    </location>
</feature>
<keyword evidence="2" id="KW-1133">Transmembrane helix</keyword>
<keyword evidence="2" id="KW-0472">Membrane</keyword>
<dbReference type="InterPro" id="IPR001967">
    <property type="entry name" value="Peptidase_S11_N"/>
</dbReference>
<accession>A0A2K9DRM1</accession>
<keyword evidence="4" id="KW-0121">Carboxypeptidase</keyword>
<dbReference type="GO" id="GO:0006508">
    <property type="term" value="P:proteolysis"/>
    <property type="evidence" value="ECO:0007669"/>
    <property type="project" value="InterPro"/>
</dbReference>
<protein>
    <submittedName>
        <fullName evidence="4">D-alanyl-D-alanine carboxypeptidase</fullName>
    </submittedName>
</protein>